<dbReference type="PANTHER" id="PTHR48079:SF9">
    <property type="entry name" value="PUTATIVE-RELATED"/>
    <property type="match status" value="1"/>
</dbReference>
<gene>
    <name evidence="2" type="ORF">E6C70_13315</name>
</gene>
<dbReference type="Gene3D" id="3.40.50.720">
    <property type="entry name" value="NAD(P)-binding Rossmann-like Domain"/>
    <property type="match status" value="1"/>
</dbReference>
<evidence type="ECO:0000313" key="3">
    <source>
        <dbReference type="Proteomes" id="UP000307380"/>
    </source>
</evidence>
<dbReference type="InterPro" id="IPR001509">
    <property type="entry name" value="Epimerase_deHydtase"/>
</dbReference>
<evidence type="ECO:0000313" key="2">
    <source>
        <dbReference type="EMBL" id="THG32128.1"/>
    </source>
</evidence>
<dbReference type="PANTHER" id="PTHR48079">
    <property type="entry name" value="PROTEIN YEEZ"/>
    <property type="match status" value="1"/>
</dbReference>
<dbReference type="GO" id="GO:0005737">
    <property type="term" value="C:cytoplasm"/>
    <property type="evidence" value="ECO:0007669"/>
    <property type="project" value="TreeGrafter"/>
</dbReference>
<reference evidence="2 3" key="1">
    <citation type="submission" date="2019-04" db="EMBL/GenBank/DDBJ databases">
        <authorList>
            <person name="Jiang L."/>
        </authorList>
    </citation>
    <scope>NUCLEOTIDE SEQUENCE [LARGE SCALE GENOMIC DNA]</scope>
    <source>
        <strain evidence="2 3">YIM 131861</strain>
    </source>
</reference>
<dbReference type="CDD" id="cd05262">
    <property type="entry name" value="SDR_a7"/>
    <property type="match status" value="1"/>
</dbReference>
<sequence>MRVFVTGASGWIGSAVVEELVGAGHQVVGLARSDESAAAVEAAGAEVLRGSLDDLDSLRSGAADADAVIHLAFKHDFSAFEESGRTERAAIEALGDVLEGTDKPLLFASGVAMLAPGTVATEDDASPFSGSESPRGGAENLALSYVDRGIRPVSLRFAPTVHGEGDHGFMAVLASTAKEKGVSGYIGDGSSRWPAANRLDVAHMIVLALDKAPAGSRVHGVAEEGVTTKEIAEAIGRQLDVPVESIAPEDAAEHFGWIGAFFGIDMPASSDATQDLLGWTPTHATLLEDLEAGHYTRHLSA</sequence>
<feature type="domain" description="NAD-dependent epimerase/dehydratase" evidence="1">
    <location>
        <begin position="3"/>
        <end position="213"/>
    </location>
</feature>
<dbReference type="Pfam" id="PF01370">
    <property type="entry name" value="Epimerase"/>
    <property type="match status" value="1"/>
</dbReference>
<evidence type="ECO:0000259" key="1">
    <source>
        <dbReference type="Pfam" id="PF01370"/>
    </source>
</evidence>
<proteinExistence type="predicted"/>
<dbReference type="InterPro" id="IPR051783">
    <property type="entry name" value="NAD(P)-dependent_oxidoreduct"/>
</dbReference>
<keyword evidence="3" id="KW-1185">Reference proteome</keyword>
<protein>
    <submittedName>
        <fullName evidence="2">SDR family oxidoreductase</fullName>
    </submittedName>
</protein>
<dbReference type="Proteomes" id="UP000307380">
    <property type="component" value="Unassembled WGS sequence"/>
</dbReference>
<dbReference type="InterPro" id="IPR036291">
    <property type="entry name" value="NAD(P)-bd_dom_sf"/>
</dbReference>
<dbReference type="AlphaFoldDB" id="A0A4S4FPD4"/>
<dbReference type="GO" id="GO:0004029">
    <property type="term" value="F:aldehyde dehydrogenase (NAD+) activity"/>
    <property type="evidence" value="ECO:0007669"/>
    <property type="project" value="TreeGrafter"/>
</dbReference>
<comment type="caution">
    <text evidence="2">The sequence shown here is derived from an EMBL/GenBank/DDBJ whole genome shotgun (WGS) entry which is preliminary data.</text>
</comment>
<accession>A0A4S4FPD4</accession>
<name>A0A4S4FPD4_9MICO</name>
<dbReference type="OrthoDB" id="9787292at2"/>
<dbReference type="EMBL" id="SSSN01000010">
    <property type="protein sequence ID" value="THG32128.1"/>
    <property type="molecule type" value="Genomic_DNA"/>
</dbReference>
<organism evidence="2 3">
    <name type="scientific">Orlajensenia flava</name>
    <dbReference type="NCBI Taxonomy" id="2565934"/>
    <lineage>
        <taxon>Bacteria</taxon>
        <taxon>Bacillati</taxon>
        <taxon>Actinomycetota</taxon>
        <taxon>Actinomycetes</taxon>
        <taxon>Micrococcales</taxon>
        <taxon>Microbacteriaceae</taxon>
        <taxon>Orlajensenia</taxon>
    </lineage>
</organism>
<dbReference type="SUPFAM" id="SSF51735">
    <property type="entry name" value="NAD(P)-binding Rossmann-fold domains"/>
    <property type="match status" value="1"/>
</dbReference>